<sequence>MRTQIFFHKYNLGSFGLSNDEILRFEKYAINYIESMEKEIDVICLPYPTLFYEHVTCSISKNLREYIFKKFKFESITNTYNRSIKKHEFKSHYSDYRQKRNERQKGRLIIAFELHMEHIKNKEIYILCDKIFMSNLKHNNISNKSISDKVRFYKKDPKLYKRIYKISPIVILPYSN</sequence>
<dbReference type="AlphaFoldDB" id="Q7N2Z4"/>
<dbReference type="GeneID" id="48849192"/>
<reference evidence="2" key="1">
    <citation type="journal article" date="2003" name="Nat. Biotechnol.">
        <title>The genome sequence of the entomopathogenic bacterium Photorhabdus luminescens.</title>
        <authorList>
            <person name="Duchaud E."/>
            <person name="Rusniok C."/>
            <person name="Frangeul L."/>
            <person name="Buchrieser C."/>
            <person name="Givaudan A."/>
            <person name="Taourit S."/>
            <person name="Bocs S."/>
            <person name="Boursaux-Eude C."/>
            <person name="Chandler M."/>
            <person name="Charles J.-F."/>
            <person name="Dassa E."/>
            <person name="Derose R."/>
            <person name="Derzelle S."/>
            <person name="Freyssinet G."/>
            <person name="Gaudriault S."/>
            <person name="Medigue C."/>
            <person name="Lanois A."/>
            <person name="Powell K."/>
            <person name="Siguier P."/>
            <person name="Vincent R."/>
            <person name="Wingate V."/>
            <person name="Zouine M."/>
            <person name="Glaser P."/>
            <person name="Boemare N."/>
            <person name="Danchin A."/>
            <person name="Kunst F."/>
        </authorList>
    </citation>
    <scope>NUCLEOTIDE SEQUENCE [LARGE SCALE GENOMIC DNA]</scope>
    <source>
        <strain evidence="2">DSM 15139 / CIP 105565 / TT01</strain>
    </source>
</reference>
<dbReference type="Proteomes" id="UP000002514">
    <property type="component" value="Chromosome"/>
</dbReference>
<evidence type="ECO:0000313" key="2">
    <source>
        <dbReference type="Proteomes" id="UP000002514"/>
    </source>
</evidence>
<proteinExistence type="predicted"/>
<protein>
    <submittedName>
        <fullName evidence="1">Photorhabdus luminescens subsp. laumondii TTO1 complete genome segment 10/17</fullName>
    </submittedName>
</protein>
<name>Q7N2Z4_PHOLL</name>
<keyword evidence="2" id="KW-1185">Reference proteome</keyword>
<gene>
    <name evidence="1" type="ordered locus">plu2929</name>
</gene>
<accession>Q7N2Z4</accession>
<dbReference type="RefSeq" id="WP_011147149.1">
    <property type="nucleotide sequence ID" value="NC_005126.1"/>
</dbReference>
<dbReference type="HOGENOM" id="CLU_1523778_0_0_6"/>
<organism evidence="1 2">
    <name type="scientific">Photorhabdus laumondii subsp. laumondii (strain DSM 15139 / CIP 105565 / TT01)</name>
    <name type="common">Photorhabdus luminescens subsp. laumondii</name>
    <dbReference type="NCBI Taxonomy" id="243265"/>
    <lineage>
        <taxon>Bacteria</taxon>
        <taxon>Pseudomonadati</taxon>
        <taxon>Pseudomonadota</taxon>
        <taxon>Gammaproteobacteria</taxon>
        <taxon>Enterobacterales</taxon>
        <taxon>Morganellaceae</taxon>
        <taxon>Photorhabdus</taxon>
    </lineage>
</organism>
<dbReference type="EMBL" id="BX571868">
    <property type="protein sequence ID" value="CAE15303.1"/>
    <property type="molecule type" value="Genomic_DNA"/>
</dbReference>
<dbReference type="KEGG" id="plu:plu2929"/>
<evidence type="ECO:0000313" key="1">
    <source>
        <dbReference type="EMBL" id="CAE15303.1"/>
    </source>
</evidence>
<dbReference type="STRING" id="243265.plu2929"/>